<dbReference type="OrthoDB" id="3202436at2759"/>
<keyword evidence="3" id="KW-1185">Reference proteome</keyword>
<dbReference type="Proteomes" id="UP000807025">
    <property type="component" value="Unassembled WGS sequence"/>
</dbReference>
<name>A0A9P6A377_PLEER</name>
<evidence type="ECO:0000313" key="2">
    <source>
        <dbReference type="EMBL" id="KAF9498197.1"/>
    </source>
</evidence>
<reference evidence="2" key="1">
    <citation type="submission" date="2020-11" db="EMBL/GenBank/DDBJ databases">
        <authorList>
            <consortium name="DOE Joint Genome Institute"/>
            <person name="Ahrendt S."/>
            <person name="Riley R."/>
            <person name="Andreopoulos W."/>
            <person name="Labutti K."/>
            <person name="Pangilinan J."/>
            <person name="Ruiz-Duenas F.J."/>
            <person name="Barrasa J.M."/>
            <person name="Sanchez-Garcia M."/>
            <person name="Camarero S."/>
            <person name="Miyauchi S."/>
            <person name="Serrano A."/>
            <person name="Linde D."/>
            <person name="Babiker R."/>
            <person name="Drula E."/>
            <person name="Ayuso-Fernandez I."/>
            <person name="Pacheco R."/>
            <person name="Padilla G."/>
            <person name="Ferreira P."/>
            <person name="Barriuso J."/>
            <person name="Kellner H."/>
            <person name="Castanera R."/>
            <person name="Alfaro M."/>
            <person name="Ramirez L."/>
            <person name="Pisabarro A.G."/>
            <person name="Kuo A."/>
            <person name="Tritt A."/>
            <person name="Lipzen A."/>
            <person name="He G."/>
            <person name="Yan M."/>
            <person name="Ng V."/>
            <person name="Cullen D."/>
            <person name="Martin F."/>
            <person name="Rosso M.-N."/>
            <person name="Henrissat B."/>
            <person name="Hibbett D."/>
            <person name="Martinez A.T."/>
            <person name="Grigoriev I.V."/>
        </authorList>
    </citation>
    <scope>NUCLEOTIDE SEQUENCE</scope>
    <source>
        <strain evidence="2">ATCC 90797</strain>
    </source>
</reference>
<dbReference type="EMBL" id="MU154539">
    <property type="protein sequence ID" value="KAF9498197.1"/>
    <property type="molecule type" value="Genomic_DNA"/>
</dbReference>
<dbReference type="Pfam" id="PF20415">
    <property type="entry name" value="DUF6699"/>
    <property type="match status" value="1"/>
</dbReference>
<dbReference type="AlphaFoldDB" id="A0A9P6A377"/>
<feature type="domain" description="DUF6699" evidence="1">
    <location>
        <begin position="134"/>
        <end position="270"/>
    </location>
</feature>
<dbReference type="InterPro" id="IPR046522">
    <property type="entry name" value="DUF6699"/>
</dbReference>
<evidence type="ECO:0000259" key="1">
    <source>
        <dbReference type="Pfam" id="PF20415"/>
    </source>
</evidence>
<comment type="caution">
    <text evidence="2">The sequence shown here is derived from an EMBL/GenBank/DDBJ whole genome shotgun (WGS) entry which is preliminary data.</text>
</comment>
<organism evidence="2 3">
    <name type="scientific">Pleurotus eryngii</name>
    <name type="common">Boletus of the steppes</name>
    <dbReference type="NCBI Taxonomy" id="5323"/>
    <lineage>
        <taxon>Eukaryota</taxon>
        <taxon>Fungi</taxon>
        <taxon>Dikarya</taxon>
        <taxon>Basidiomycota</taxon>
        <taxon>Agaricomycotina</taxon>
        <taxon>Agaricomycetes</taxon>
        <taxon>Agaricomycetidae</taxon>
        <taxon>Agaricales</taxon>
        <taxon>Pleurotineae</taxon>
        <taxon>Pleurotaceae</taxon>
        <taxon>Pleurotus</taxon>
    </lineage>
</organism>
<sequence>MIIACLGSSKRNASGSSTSSVPATELVVNDRVPLTEWKAYGYYACPNIDGVMVRNLSPWPVPPDVDIQGMFDSLCSVEGDHPERWISGTQHTALPPRPTRWKVPKPHEPLPFPWECQLNPFLEHQLFGPTSLWFDIGQDPSMLCYGTVETMIPISRADRIQPATYPFLTHMFINAIGDDPIQPFLWPFMVRNPEGIKCEDIYNAVYENFQQYVSQSEYYDWPQVRQIQVTKAYRARLSSRSNHNSGFVEGIQRVDYLGDNIMFRGLEPNPNIDGWVMFVGRTW</sequence>
<gene>
    <name evidence="2" type="ORF">BDN71DRAFT_1466528</name>
</gene>
<protein>
    <recommendedName>
        <fullName evidence="1">DUF6699 domain-containing protein</fullName>
    </recommendedName>
</protein>
<accession>A0A9P6A377</accession>
<proteinExistence type="predicted"/>
<evidence type="ECO:0000313" key="3">
    <source>
        <dbReference type="Proteomes" id="UP000807025"/>
    </source>
</evidence>